<dbReference type="GO" id="GO:0003677">
    <property type="term" value="F:DNA binding"/>
    <property type="evidence" value="ECO:0007669"/>
    <property type="project" value="UniProtKB-KW"/>
</dbReference>
<dbReference type="InterPro" id="IPR057727">
    <property type="entry name" value="WCX_dom"/>
</dbReference>
<protein>
    <submittedName>
        <fullName evidence="3">Predicted DNA-binding transcriptional regulator YafY, contains an HTH and WYL domains</fullName>
    </submittedName>
</protein>
<feature type="domain" description="WCX" evidence="2">
    <location>
        <begin position="244"/>
        <end position="316"/>
    </location>
</feature>
<keyword evidence="4" id="KW-1185">Reference proteome</keyword>
<dbReference type="AlphaFoldDB" id="A0A1M6PPQ8"/>
<dbReference type="EMBL" id="FQZY01000029">
    <property type="protein sequence ID" value="SHK09925.1"/>
    <property type="molecule type" value="Genomic_DNA"/>
</dbReference>
<gene>
    <name evidence="3" type="ORF">SAMN02745243_02186</name>
</gene>
<evidence type="ECO:0000259" key="1">
    <source>
        <dbReference type="Pfam" id="PF13280"/>
    </source>
</evidence>
<evidence type="ECO:0000313" key="4">
    <source>
        <dbReference type="Proteomes" id="UP000184301"/>
    </source>
</evidence>
<dbReference type="PROSITE" id="PS52050">
    <property type="entry name" value="WYL"/>
    <property type="match status" value="1"/>
</dbReference>
<reference evidence="3 4" key="1">
    <citation type="submission" date="2016-11" db="EMBL/GenBank/DDBJ databases">
        <authorList>
            <person name="Jaros S."/>
            <person name="Januszkiewicz K."/>
            <person name="Wedrychowicz H."/>
        </authorList>
    </citation>
    <scope>NUCLEOTIDE SEQUENCE [LARGE SCALE GENOMIC DNA]</scope>
    <source>
        <strain evidence="3 4">DSM 15480</strain>
    </source>
</reference>
<dbReference type="Proteomes" id="UP000184301">
    <property type="component" value="Unassembled WGS sequence"/>
</dbReference>
<dbReference type="Pfam" id="PF25583">
    <property type="entry name" value="WCX"/>
    <property type="match status" value="1"/>
</dbReference>
<dbReference type="PANTHER" id="PTHR34580:SF1">
    <property type="entry name" value="PROTEIN PAFC"/>
    <property type="match status" value="1"/>
</dbReference>
<proteinExistence type="predicted"/>
<dbReference type="InterPro" id="IPR026881">
    <property type="entry name" value="WYL_dom"/>
</dbReference>
<dbReference type="RefSeq" id="WP_073110049.1">
    <property type="nucleotide sequence ID" value="NZ_FQZY01000029.1"/>
</dbReference>
<evidence type="ECO:0000313" key="3">
    <source>
        <dbReference type="EMBL" id="SHK09925.1"/>
    </source>
</evidence>
<dbReference type="InterPro" id="IPR051534">
    <property type="entry name" value="CBASS_pafABC_assoc_protein"/>
</dbReference>
<dbReference type="Pfam" id="PF13280">
    <property type="entry name" value="WYL"/>
    <property type="match status" value="1"/>
</dbReference>
<evidence type="ECO:0000259" key="2">
    <source>
        <dbReference type="Pfam" id="PF25583"/>
    </source>
</evidence>
<organism evidence="3 4">
    <name type="scientific">Hespellia stercorisuis DSM 15480</name>
    <dbReference type="NCBI Taxonomy" id="1121950"/>
    <lineage>
        <taxon>Bacteria</taxon>
        <taxon>Bacillati</taxon>
        <taxon>Bacillota</taxon>
        <taxon>Clostridia</taxon>
        <taxon>Lachnospirales</taxon>
        <taxon>Lachnospiraceae</taxon>
        <taxon>Hespellia</taxon>
    </lineage>
</organism>
<keyword evidence="3" id="KW-0238">DNA-binding</keyword>
<sequence>METKPRILYLLKILQERTDEEHQLSTNQLIEILNDEYGISTYRTTISKDVTALQQFGIDVVSVRSTQTRYFIGDRDFELAELKILIDAVESSKLITHKKSKELISKIHTLTNEGQVYKLKRNNYFAERVKPDNELIYYIVDAINEAINNNKQISFQYYEYSGLKKKVLRNKGEVYIISPYSLVWCGDYYYVVGHSKKKDKIVTFRVDRIAATPEILYKDGVPAPKDFDVAEYTKQVFFMYDGEQVEVTLRCDNSLMKTMIDRFGEDVTTLAYDMESFRLITTISASQTFYGWVFGFGGKVQILEPAEVKEEYRQMILDESKCIEE</sequence>
<dbReference type="OrthoDB" id="9772503at2"/>
<dbReference type="PANTHER" id="PTHR34580">
    <property type="match status" value="1"/>
</dbReference>
<dbReference type="STRING" id="1121950.SAMN02745243_02186"/>
<accession>A0A1M6PPQ8</accession>
<name>A0A1M6PPQ8_9FIRM</name>
<feature type="domain" description="WYL" evidence="1">
    <location>
        <begin position="140"/>
        <end position="210"/>
    </location>
</feature>